<dbReference type="PANTHER" id="PTHR45694">
    <property type="entry name" value="GLUTAREDOXIN 2"/>
    <property type="match status" value="1"/>
</dbReference>
<evidence type="ECO:0000256" key="4">
    <source>
        <dbReference type="ARBA" id="ARBA00022982"/>
    </source>
</evidence>
<dbReference type="InterPro" id="IPR014025">
    <property type="entry name" value="Glutaredoxin_subgr"/>
</dbReference>
<gene>
    <name evidence="10" type="primary">grxC_2</name>
    <name evidence="9" type="ORF">APZ41_014985</name>
    <name evidence="10" type="ORF">NCTC13291_02941</name>
</gene>
<evidence type="ECO:0000256" key="6">
    <source>
        <dbReference type="ARBA" id="ARBA00023284"/>
    </source>
</evidence>
<feature type="domain" description="Glutaredoxin" evidence="8">
    <location>
        <begin position="4"/>
        <end position="64"/>
    </location>
</feature>
<dbReference type="Pfam" id="PF00462">
    <property type="entry name" value="Glutaredoxin"/>
    <property type="match status" value="1"/>
</dbReference>
<dbReference type="InterPro" id="IPR002109">
    <property type="entry name" value="Glutaredoxin"/>
</dbReference>
<dbReference type="InterPro" id="IPR036249">
    <property type="entry name" value="Thioredoxin-like_sf"/>
</dbReference>
<dbReference type="Proteomes" id="UP000054844">
    <property type="component" value="Unassembled WGS sequence"/>
</dbReference>
<dbReference type="GO" id="GO:0005737">
    <property type="term" value="C:cytoplasm"/>
    <property type="evidence" value="ECO:0007669"/>
    <property type="project" value="TreeGrafter"/>
</dbReference>
<dbReference type="GeneID" id="99633981"/>
<dbReference type="Proteomes" id="UP000254919">
    <property type="component" value="Unassembled WGS sequence"/>
</dbReference>
<evidence type="ECO:0000256" key="2">
    <source>
        <dbReference type="ARBA" id="ARBA00007787"/>
    </source>
</evidence>
<organism evidence="9 11">
    <name type="scientific">Roseomonas mucosa</name>
    <dbReference type="NCBI Taxonomy" id="207340"/>
    <lineage>
        <taxon>Bacteria</taxon>
        <taxon>Pseudomonadati</taxon>
        <taxon>Pseudomonadota</taxon>
        <taxon>Alphaproteobacteria</taxon>
        <taxon>Acetobacterales</taxon>
        <taxon>Roseomonadaceae</taxon>
        <taxon>Roseomonas</taxon>
    </lineage>
</organism>
<reference evidence="9 11" key="1">
    <citation type="submission" date="2016-12" db="EMBL/GenBank/DDBJ databases">
        <title>Draft genome sequence of Roseomonas mucosa strain AU37, isolated from a peripheral intravenous catheter.</title>
        <authorList>
            <person name="Choudhury M.A."/>
            <person name="Sidjabat H.E."/>
            <person name="Wailan A.M."/>
            <person name="Zhang L."/>
            <person name="Marsh N.M."/>
            <person name="Rickard C.M."/>
            <person name="Davies M."/>
            <person name="Mcmillan D.J."/>
        </authorList>
    </citation>
    <scope>NUCLEOTIDE SEQUENCE [LARGE SCALE GENOMIC DNA]</scope>
    <source>
        <strain evidence="9 11">SAVE376</strain>
    </source>
</reference>
<evidence type="ECO:0000256" key="5">
    <source>
        <dbReference type="ARBA" id="ARBA00023157"/>
    </source>
</evidence>
<name>A0A1S8D4K8_9PROT</name>
<dbReference type="Gene3D" id="3.40.30.10">
    <property type="entry name" value="Glutaredoxin"/>
    <property type="match status" value="1"/>
</dbReference>
<comment type="function">
    <text evidence="1 7">Has a glutathione-disulfide oxidoreductase activity in the presence of NADPH and glutathione reductase. Reduces low molecular weight disulfides and proteins.</text>
</comment>
<comment type="similarity">
    <text evidence="2 7">Belongs to the glutaredoxin family.</text>
</comment>
<keyword evidence="3 7" id="KW-0813">Transport</keyword>
<reference evidence="10 12" key="2">
    <citation type="submission" date="2018-06" db="EMBL/GenBank/DDBJ databases">
        <authorList>
            <consortium name="Pathogen Informatics"/>
            <person name="Doyle S."/>
        </authorList>
    </citation>
    <scope>NUCLEOTIDE SEQUENCE [LARGE SCALE GENOMIC DNA]</scope>
    <source>
        <strain evidence="10 12">NCTC13291</strain>
    </source>
</reference>
<evidence type="ECO:0000256" key="1">
    <source>
        <dbReference type="ARBA" id="ARBA00002549"/>
    </source>
</evidence>
<proteinExistence type="inferred from homology"/>
<dbReference type="PRINTS" id="PR00160">
    <property type="entry name" value="GLUTAREDOXIN"/>
</dbReference>
<sequence>MAKVEIFTTPFCPYCARAKTLLTRKGAAFEEFDAPHGSPAREDAVRRSGGRTTVPQIFIDGQAIGGCDDLFALERAGKLDSLLTA</sequence>
<evidence type="ECO:0000313" key="9">
    <source>
        <dbReference type="EMBL" id="ONH82345.1"/>
    </source>
</evidence>
<dbReference type="NCBIfam" id="TIGR02181">
    <property type="entry name" value="GRX_bact"/>
    <property type="match status" value="1"/>
</dbReference>
<dbReference type="RefSeq" id="WP_019461162.1">
    <property type="nucleotide sequence ID" value="NZ_AP031462.1"/>
</dbReference>
<evidence type="ECO:0000313" key="12">
    <source>
        <dbReference type="Proteomes" id="UP000254919"/>
    </source>
</evidence>
<keyword evidence="11" id="KW-1185">Reference proteome</keyword>
<protein>
    <recommendedName>
        <fullName evidence="7">Glutaredoxin</fullName>
    </recommendedName>
</protein>
<dbReference type="OrthoDB" id="9814618at2"/>
<evidence type="ECO:0000313" key="11">
    <source>
        <dbReference type="Proteomes" id="UP000054844"/>
    </source>
</evidence>
<dbReference type="CDD" id="cd03418">
    <property type="entry name" value="GRX_GRXb_1_3_like"/>
    <property type="match status" value="1"/>
</dbReference>
<evidence type="ECO:0000256" key="7">
    <source>
        <dbReference type="RuleBase" id="RU364065"/>
    </source>
</evidence>
<accession>A0A1S8D4K8</accession>
<dbReference type="STRING" id="207340.APZ41_014985"/>
<evidence type="ECO:0000259" key="8">
    <source>
        <dbReference type="Pfam" id="PF00462"/>
    </source>
</evidence>
<dbReference type="SUPFAM" id="SSF52833">
    <property type="entry name" value="Thioredoxin-like"/>
    <property type="match status" value="1"/>
</dbReference>
<dbReference type="InterPro" id="IPR011767">
    <property type="entry name" value="GLR_AS"/>
</dbReference>
<keyword evidence="4 7" id="KW-0249">Electron transport</keyword>
<dbReference type="GO" id="GO:0015038">
    <property type="term" value="F:glutathione disulfide oxidoreductase activity"/>
    <property type="evidence" value="ECO:0007669"/>
    <property type="project" value="UniProtKB-UniRule"/>
</dbReference>
<dbReference type="InterPro" id="IPR011900">
    <property type="entry name" value="GRX_bact"/>
</dbReference>
<dbReference type="AlphaFoldDB" id="A0A1S8D4K8"/>
<dbReference type="EMBL" id="UGVN01000001">
    <property type="protein sequence ID" value="SUE41360.1"/>
    <property type="molecule type" value="Genomic_DNA"/>
</dbReference>
<dbReference type="EMBL" id="LLWF02000058">
    <property type="protein sequence ID" value="ONH82345.1"/>
    <property type="molecule type" value="Genomic_DNA"/>
</dbReference>
<dbReference type="GO" id="GO:0045454">
    <property type="term" value="P:cell redox homeostasis"/>
    <property type="evidence" value="ECO:0007669"/>
    <property type="project" value="InterPro"/>
</dbReference>
<keyword evidence="5" id="KW-1015">Disulfide bond</keyword>
<evidence type="ECO:0000313" key="10">
    <source>
        <dbReference type="EMBL" id="SUE41360.1"/>
    </source>
</evidence>
<dbReference type="GO" id="GO:0034599">
    <property type="term" value="P:cellular response to oxidative stress"/>
    <property type="evidence" value="ECO:0007669"/>
    <property type="project" value="TreeGrafter"/>
</dbReference>
<keyword evidence="6 7" id="KW-0676">Redox-active center</keyword>
<dbReference type="PROSITE" id="PS00195">
    <property type="entry name" value="GLUTAREDOXIN_1"/>
    <property type="match status" value="1"/>
</dbReference>
<evidence type="ECO:0000256" key="3">
    <source>
        <dbReference type="ARBA" id="ARBA00022448"/>
    </source>
</evidence>
<keyword evidence="7" id="KW-0963">Cytoplasm</keyword>
<dbReference type="PROSITE" id="PS51354">
    <property type="entry name" value="GLUTAREDOXIN_2"/>
    <property type="match status" value="1"/>
</dbReference>
<dbReference type="PANTHER" id="PTHR45694:SF18">
    <property type="entry name" value="GLUTAREDOXIN-1-RELATED"/>
    <property type="match status" value="1"/>
</dbReference>